<protein>
    <recommendedName>
        <fullName evidence="5">Exodeoxyribonuclease 7 large subunit</fullName>
        <ecNumber evidence="5">3.1.11.6</ecNumber>
    </recommendedName>
    <alternativeName>
        <fullName evidence="5">Exodeoxyribonuclease VII large subunit</fullName>
        <shortName evidence="5">Exonuclease VII large subunit</shortName>
    </alternativeName>
</protein>
<dbReference type="GO" id="GO:0003676">
    <property type="term" value="F:nucleic acid binding"/>
    <property type="evidence" value="ECO:0007669"/>
    <property type="project" value="InterPro"/>
</dbReference>
<dbReference type="InterPro" id="IPR025824">
    <property type="entry name" value="OB-fold_nuc-bd_dom"/>
</dbReference>
<dbReference type="GO" id="GO:0008855">
    <property type="term" value="F:exodeoxyribonuclease VII activity"/>
    <property type="evidence" value="ECO:0007669"/>
    <property type="project" value="UniProtKB-UniRule"/>
</dbReference>
<dbReference type="Proteomes" id="UP000230000">
    <property type="component" value="Unassembled WGS sequence"/>
</dbReference>
<keyword evidence="3 5" id="KW-0378">Hydrolase</keyword>
<dbReference type="HAMAP" id="MF_00378">
    <property type="entry name" value="Exonuc_7_L"/>
    <property type="match status" value="1"/>
</dbReference>
<feature type="domain" description="Exonuclease VII large subunit C-terminal" evidence="7">
    <location>
        <begin position="141"/>
        <end position="455"/>
    </location>
</feature>
<dbReference type="GO" id="GO:0005737">
    <property type="term" value="C:cytoplasm"/>
    <property type="evidence" value="ECO:0007669"/>
    <property type="project" value="UniProtKB-SubCell"/>
</dbReference>
<keyword evidence="4 5" id="KW-0269">Exonuclease</keyword>
<evidence type="ECO:0000259" key="8">
    <source>
        <dbReference type="Pfam" id="PF13742"/>
    </source>
</evidence>
<evidence type="ECO:0000313" key="9">
    <source>
        <dbReference type="EMBL" id="PJJ75311.1"/>
    </source>
</evidence>
<name>A0A2M9CTW1_9BACT</name>
<dbReference type="GO" id="GO:0006308">
    <property type="term" value="P:DNA catabolic process"/>
    <property type="evidence" value="ECO:0007669"/>
    <property type="project" value="UniProtKB-UniRule"/>
</dbReference>
<proteinExistence type="inferred from homology"/>
<dbReference type="OrthoDB" id="9802795at2"/>
<dbReference type="InterPro" id="IPR003753">
    <property type="entry name" value="Exonuc_VII_L"/>
</dbReference>
<evidence type="ECO:0000256" key="2">
    <source>
        <dbReference type="ARBA" id="ARBA00022722"/>
    </source>
</evidence>
<comment type="catalytic activity">
    <reaction evidence="5 6">
        <text>Exonucleolytic cleavage in either 5'- to 3'- or 3'- to 5'-direction to yield nucleoside 5'-phosphates.</text>
        <dbReference type="EC" id="3.1.11.6"/>
    </reaction>
</comment>
<dbReference type="Pfam" id="PF02601">
    <property type="entry name" value="Exonuc_VII_L"/>
    <property type="match status" value="1"/>
</dbReference>
<dbReference type="InterPro" id="IPR020579">
    <property type="entry name" value="Exonuc_VII_lsu_C"/>
</dbReference>
<evidence type="ECO:0000313" key="10">
    <source>
        <dbReference type="Proteomes" id="UP000230000"/>
    </source>
</evidence>
<dbReference type="EC" id="3.1.11.6" evidence="5"/>
<feature type="domain" description="OB-fold nucleic acid binding" evidence="8">
    <location>
        <begin position="11"/>
        <end position="116"/>
    </location>
</feature>
<comment type="subunit">
    <text evidence="5">Heterooligomer composed of large and small subunits.</text>
</comment>
<comment type="caution">
    <text evidence="9">The sequence shown here is derived from an EMBL/GenBank/DDBJ whole genome shotgun (WGS) entry which is preliminary data.</text>
</comment>
<dbReference type="PANTHER" id="PTHR30008:SF0">
    <property type="entry name" value="EXODEOXYRIBONUCLEASE 7 LARGE SUBUNIT"/>
    <property type="match status" value="1"/>
</dbReference>
<reference evidence="9 10" key="1">
    <citation type="submission" date="2017-11" db="EMBL/GenBank/DDBJ databases">
        <title>Genomic Encyclopedia of Archaeal and Bacterial Type Strains, Phase II (KMG-II): From Individual Species to Whole Genera.</title>
        <authorList>
            <person name="Goeker M."/>
        </authorList>
    </citation>
    <scope>NUCLEOTIDE SEQUENCE [LARGE SCALE GENOMIC DNA]</scope>
    <source>
        <strain evidence="9 10">DSM 27268</strain>
    </source>
</reference>
<evidence type="ECO:0000259" key="7">
    <source>
        <dbReference type="Pfam" id="PF02601"/>
    </source>
</evidence>
<keyword evidence="2 5" id="KW-0540">Nuclease</keyword>
<gene>
    <name evidence="5" type="primary">xseA</name>
    <name evidence="9" type="ORF">BXY57_0883</name>
</gene>
<comment type="subcellular location">
    <subcellularLocation>
        <location evidence="5 6">Cytoplasm</location>
    </subcellularLocation>
</comment>
<organism evidence="9 10">
    <name type="scientific">Thermoflavifilum aggregans</name>
    <dbReference type="NCBI Taxonomy" id="454188"/>
    <lineage>
        <taxon>Bacteria</taxon>
        <taxon>Pseudomonadati</taxon>
        <taxon>Bacteroidota</taxon>
        <taxon>Chitinophagia</taxon>
        <taxon>Chitinophagales</taxon>
        <taxon>Chitinophagaceae</taxon>
        <taxon>Thermoflavifilum</taxon>
    </lineage>
</organism>
<dbReference type="NCBIfam" id="TIGR00237">
    <property type="entry name" value="xseA"/>
    <property type="match status" value="1"/>
</dbReference>
<dbReference type="AlphaFoldDB" id="A0A2M9CTW1"/>
<keyword evidence="1 5" id="KW-0963">Cytoplasm</keyword>
<keyword evidence="10" id="KW-1185">Reference proteome</keyword>
<evidence type="ECO:0000256" key="6">
    <source>
        <dbReference type="RuleBase" id="RU004355"/>
    </source>
</evidence>
<dbReference type="PANTHER" id="PTHR30008">
    <property type="entry name" value="EXODEOXYRIBONUCLEASE 7 LARGE SUBUNIT"/>
    <property type="match status" value="1"/>
</dbReference>
<comment type="function">
    <text evidence="5">Bidirectionally degrades single-stranded DNA into large acid-insoluble oligonucleotides, which are then degraded further into small acid-soluble oligonucleotides.</text>
</comment>
<dbReference type="RefSeq" id="WP_100313934.1">
    <property type="nucleotide sequence ID" value="NZ_PGFG01000001.1"/>
</dbReference>
<evidence type="ECO:0000256" key="1">
    <source>
        <dbReference type="ARBA" id="ARBA00022490"/>
    </source>
</evidence>
<dbReference type="GO" id="GO:0009318">
    <property type="term" value="C:exodeoxyribonuclease VII complex"/>
    <property type="evidence" value="ECO:0007669"/>
    <property type="project" value="UniProtKB-UniRule"/>
</dbReference>
<evidence type="ECO:0000256" key="4">
    <source>
        <dbReference type="ARBA" id="ARBA00022839"/>
    </source>
</evidence>
<accession>A0A2M9CTW1</accession>
<evidence type="ECO:0000256" key="3">
    <source>
        <dbReference type="ARBA" id="ARBA00022801"/>
    </source>
</evidence>
<dbReference type="EMBL" id="PGFG01000001">
    <property type="protein sequence ID" value="PJJ75311.1"/>
    <property type="molecule type" value="Genomic_DNA"/>
</dbReference>
<dbReference type="Pfam" id="PF13742">
    <property type="entry name" value="tRNA_anti_2"/>
    <property type="match status" value="1"/>
</dbReference>
<comment type="similarity">
    <text evidence="5 6">Belongs to the XseA family.</text>
</comment>
<evidence type="ECO:0000256" key="5">
    <source>
        <dbReference type="HAMAP-Rule" id="MF_00378"/>
    </source>
</evidence>
<dbReference type="CDD" id="cd04489">
    <property type="entry name" value="ExoVII_LU_OBF"/>
    <property type="match status" value="1"/>
</dbReference>
<sequence length="467" mass="54351">MPLQPDQPYLSLYELSLRIKNTVQQAFPERIWIKAEIHKLNYYPHSGHCYPDLVEKRDDKIVAEMRGLLWSGNYRRINMAFQRLTSEPLRDGLKVLCSVEIIFDPKRGIALLIHDIDPSFTLGDLEKEKQQTIQRLKQEGYFDCNLRLPLPLLPKRIAIISALTSRGYADFMNVLQQRSNQYQIICKLFPAWLQGEKAVASIISQLRHIRRYKDVFDVVAIIRGGGGETGLAAFNEYLLAKEVATFPLPVLTGIGHATNQTVTEMVACVNCITPTKLAEFLIERFDAFADILHKAEDTLVRFTRTQMHMHNEQLLRTGRQLKVYVSHDLMQHRQQIMYEQKTLNKACTRALQQHQAEMYMLARMIGKESRHLLQQNWHIILQWPAGFEKNIRQFISQLHQQMDIWEKQIHWYDPIHMMKRGFNITLHNGKLVNSVTQLQPNDRITTRFVDGEVDSHIEQIRDISASS</sequence>